<dbReference type="GO" id="GO:0046677">
    <property type="term" value="P:response to antibiotic"/>
    <property type="evidence" value="ECO:0007669"/>
    <property type="project" value="UniProtKB-KW"/>
</dbReference>
<sequence>MLLSSECSEHLNCHRLEGARVSEHGFEAEDLAKRFGRTAALDGVDLAVARGRVLGLLGPNGAGKTTMIRILATLLRPDRGRARVAGFDVVRRPAQVRERIALSGQHTSVDEELTGLANLVMIGQLLDLPRRHAVRRAGELLARFGLEDAATRPVAGYSGGMRRRLDLAASLVGRPEVLFLDEPSVGLDPGKREELWQMIRGLAADGVTVLLTTQYLEEADALADAITVIDHGRVIAAGTPADLKRQVGGHTIAVRLDDPADTEPAAAIMAAVAGRAPERSTRHELVVPVAGAGELFEVTARFRDRAIGVTELSLRLPGLDEVFRALTGSSAPSSTGPVSGPALAPAPDPTTDPATATDPATDSAKATR</sequence>
<dbReference type="GO" id="GO:0016887">
    <property type="term" value="F:ATP hydrolysis activity"/>
    <property type="evidence" value="ECO:0007669"/>
    <property type="project" value="InterPro"/>
</dbReference>
<dbReference type="InterPro" id="IPR003439">
    <property type="entry name" value="ABC_transporter-like_ATP-bd"/>
</dbReference>
<reference evidence="12 13" key="1">
    <citation type="submission" date="2018-06" db="EMBL/GenBank/DDBJ databases">
        <title>Actinomadura craniellae sp. nov. isolated from marine sponge Craniella sp.</title>
        <authorList>
            <person name="Li L."/>
            <person name="Xu Q.H."/>
            <person name="Lin H.W."/>
            <person name="Lu Y.H."/>
        </authorList>
    </citation>
    <scope>NUCLEOTIDE SEQUENCE [LARGE SCALE GENOMIC DNA]</scope>
    <source>
        <strain evidence="12 13">LHW63021</strain>
    </source>
</reference>
<keyword evidence="13" id="KW-1185">Reference proteome</keyword>
<evidence type="ECO:0000256" key="2">
    <source>
        <dbReference type="ARBA" id="ARBA00022448"/>
    </source>
</evidence>
<evidence type="ECO:0000256" key="4">
    <source>
        <dbReference type="ARBA" id="ARBA00022741"/>
    </source>
</evidence>
<dbReference type="InterPro" id="IPR017871">
    <property type="entry name" value="ABC_transporter-like_CS"/>
</dbReference>
<proteinExistence type="inferred from homology"/>
<evidence type="ECO:0000259" key="11">
    <source>
        <dbReference type="PROSITE" id="PS50893"/>
    </source>
</evidence>
<dbReference type="EMBL" id="QLYX01000002">
    <property type="protein sequence ID" value="RAY16427.1"/>
    <property type="molecule type" value="Genomic_DNA"/>
</dbReference>
<evidence type="ECO:0000256" key="3">
    <source>
        <dbReference type="ARBA" id="ARBA00022475"/>
    </source>
</evidence>
<evidence type="ECO:0000256" key="8">
    <source>
        <dbReference type="ARBA" id="ARBA00023251"/>
    </source>
</evidence>
<name>A0A365HBF0_9ACTN</name>
<dbReference type="PANTHER" id="PTHR42711">
    <property type="entry name" value="ABC TRANSPORTER ATP-BINDING PROTEIN"/>
    <property type="match status" value="1"/>
</dbReference>
<evidence type="ECO:0000313" key="13">
    <source>
        <dbReference type="Proteomes" id="UP000251891"/>
    </source>
</evidence>
<dbReference type="PROSITE" id="PS00211">
    <property type="entry name" value="ABC_TRANSPORTER_1"/>
    <property type="match status" value="1"/>
</dbReference>
<keyword evidence="7" id="KW-0472">Membrane</keyword>
<dbReference type="SUPFAM" id="SSF52540">
    <property type="entry name" value="P-loop containing nucleoside triphosphate hydrolases"/>
    <property type="match status" value="1"/>
</dbReference>
<keyword evidence="2" id="KW-0813">Transport</keyword>
<feature type="compositionally biased region" description="Low complexity" evidence="10">
    <location>
        <begin position="351"/>
        <end position="368"/>
    </location>
</feature>
<feature type="compositionally biased region" description="Polar residues" evidence="10">
    <location>
        <begin position="328"/>
        <end position="337"/>
    </location>
</feature>
<evidence type="ECO:0000256" key="5">
    <source>
        <dbReference type="ARBA" id="ARBA00022840"/>
    </source>
</evidence>
<dbReference type="GO" id="GO:0005886">
    <property type="term" value="C:plasma membrane"/>
    <property type="evidence" value="ECO:0007669"/>
    <property type="project" value="UniProtKB-SubCell"/>
</dbReference>
<feature type="region of interest" description="Disordered" evidence="10">
    <location>
        <begin position="328"/>
        <end position="368"/>
    </location>
</feature>
<evidence type="ECO:0000256" key="9">
    <source>
        <dbReference type="ARBA" id="ARBA00049985"/>
    </source>
</evidence>
<dbReference type="Proteomes" id="UP000251891">
    <property type="component" value="Unassembled WGS sequence"/>
</dbReference>
<evidence type="ECO:0000256" key="6">
    <source>
        <dbReference type="ARBA" id="ARBA00022967"/>
    </source>
</evidence>
<comment type="similarity">
    <text evidence="9">Belongs to the ABC transporter superfamily. Drug exporter-1 (DrugE1) (TC 3.A.1.105) family.</text>
</comment>
<dbReference type="Gene3D" id="3.40.50.300">
    <property type="entry name" value="P-loop containing nucleotide triphosphate hydrolases"/>
    <property type="match status" value="1"/>
</dbReference>
<dbReference type="GO" id="GO:1900753">
    <property type="term" value="P:doxorubicin transport"/>
    <property type="evidence" value="ECO:0007669"/>
    <property type="project" value="InterPro"/>
</dbReference>
<dbReference type="OrthoDB" id="3452254at2"/>
<gene>
    <name evidence="12" type="ORF">DPM19_06020</name>
</gene>
<dbReference type="NCBIfam" id="TIGR01188">
    <property type="entry name" value="drrA"/>
    <property type="match status" value="1"/>
</dbReference>
<comment type="caution">
    <text evidence="12">The sequence shown here is derived from an EMBL/GenBank/DDBJ whole genome shotgun (WGS) entry which is preliminary data.</text>
</comment>
<dbReference type="InterPro" id="IPR005894">
    <property type="entry name" value="DrrA"/>
</dbReference>
<dbReference type="InterPro" id="IPR003593">
    <property type="entry name" value="AAA+_ATPase"/>
</dbReference>
<keyword evidence="3" id="KW-1003">Cell membrane</keyword>
<evidence type="ECO:0000256" key="1">
    <source>
        <dbReference type="ARBA" id="ARBA00004413"/>
    </source>
</evidence>
<evidence type="ECO:0000313" key="12">
    <source>
        <dbReference type="EMBL" id="RAY16427.1"/>
    </source>
</evidence>
<dbReference type="GO" id="GO:0005524">
    <property type="term" value="F:ATP binding"/>
    <property type="evidence" value="ECO:0007669"/>
    <property type="project" value="UniProtKB-KW"/>
</dbReference>
<dbReference type="InterPro" id="IPR050763">
    <property type="entry name" value="ABC_transporter_ATP-binding"/>
</dbReference>
<dbReference type="SMART" id="SM00382">
    <property type="entry name" value="AAA"/>
    <property type="match status" value="1"/>
</dbReference>
<dbReference type="Pfam" id="PF00005">
    <property type="entry name" value="ABC_tran"/>
    <property type="match status" value="1"/>
</dbReference>
<organism evidence="12 13">
    <name type="scientific">Actinomadura craniellae</name>
    <dbReference type="NCBI Taxonomy" id="2231787"/>
    <lineage>
        <taxon>Bacteria</taxon>
        <taxon>Bacillati</taxon>
        <taxon>Actinomycetota</taxon>
        <taxon>Actinomycetes</taxon>
        <taxon>Streptosporangiales</taxon>
        <taxon>Thermomonosporaceae</taxon>
        <taxon>Actinomadura</taxon>
    </lineage>
</organism>
<dbReference type="PANTHER" id="PTHR42711:SF19">
    <property type="entry name" value="DOXORUBICIN RESISTANCE ATP-BINDING PROTEIN DRRA"/>
    <property type="match status" value="1"/>
</dbReference>
<dbReference type="GO" id="GO:0043215">
    <property type="term" value="P:daunorubicin transport"/>
    <property type="evidence" value="ECO:0007669"/>
    <property type="project" value="InterPro"/>
</dbReference>
<keyword evidence="5 12" id="KW-0067">ATP-binding</keyword>
<dbReference type="AlphaFoldDB" id="A0A365HBF0"/>
<feature type="domain" description="ABC transporter" evidence="11">
    <location>
        <begin position="26"/>
        <end position="256"/>
    </location>
</feature>
<dbReference type="PROSITE" id="PS50893">
    <property type="entry name" value="ABC_TRANSPORTER_2"/>
    <property type="match status" value="1"/>
</dbReference>
<keyword evidence="4" id="KW-0547">Nucleotide-binding</keyword>
<comment type="subcellular location">
    <subcellularLocation>
        <location evidence="1">Cell membrane</location>
        <topology evidence="1">Peripheral membrane protein</topology>
        <orientation evidence="1">Cytoplasmic side</orientation>
    </subcellularLocation>
</comment>
<evidence type="ECO:0000256" key="10">
    <source>
        <dbReference type="SAM" id="MobiDB-lite"/>
    </source>
</evidence>
<dbReference type="FunFam" id="3.40.50.300:FF:000589">
    <property type="entry name" value="ABC transporter, ATP-binding subunit"/>
    <property type="match status" value="1"/>
</dbReference>
<keyword evidence="6" id="KW-1278">Translocase</keyword>
<keyword evidence="8" id="KW-0046">Antibiotic resistance</keyword>
<accession>A0A365HBF0</accession>
<dbReference type="InterPro" id="IPR027417">
    <property type="entry name" value="P-loop_NTPase"/>
</dbReference>
<protein>
    <submittedName>
        <fullName evidence="12">Daunorubicin/doxorubicin resistance ABC transporter ATP-binding protein DrrA</fullName>
    </submittedName>
</protein>
<evidence type="ECO:0000256" key="7">
    <source>
        <dbReference type="ARBA" id="ARBA00023136"/>
    </source>
</evidence>